<accession>Q1YH07</accession>
<proteinExistence type="inferred from homology"/>
<dbReference type="OrthoDB" id="9803618at2"/>
<sequence length="447" mass="46762">MDDDSTRLLSVAERLIETARKAGADACDVAVVRSFGRSVSVRLGAVEDTENSESEDMSLRVFVGRRVATVSGDIYSDPQPLVERAIAMAKVSPEDPFARLADADRLADGRDDPGLDLYDDTDLATTAMIDEALAMEEAARGVAGVTNSGGASVSAGAAGLVLATSSGFAGHRMRSGFSRSISVIAGTGVGMQRDYDFDSRIHYADIEHPEAIGRRAGERTVRRLNPGTAATGRMPILYDPRIARGLIGSIVAAVNGAAIARGTSFLKDRMGQAILPESFTLTDNPLLPRRPGSRPFDGEGVRGAPMALVENGILRNWLLDTATATELGLASNGRAARGGNGVSPSSSNVLLSPGQMSREALIRETGTGLYIDELIGHGTNLVTGDYSCGASGYLIENGELTTPVSELTIAGNLTDMLASLTAADDLDERFSTVVPTLRIGSMTVAGA</sequence>
<dbReference type="InterPro" id="IPR035068">
    <property type="entry name" value="TldD/PmbA_N"/>
</dbReference>
<protein>
    <submittedName>
        <fullName evidence="5">Putative pmbA protein, maturation of antibiotic MccB17</fullName>
    </submittedName>
</protein>
<dbReference type="GO" id="GO:0006508">
    <property type="term" value="P:proteolysis"/>
    <property type="evidence" value="ECO:0007669"/>
    <property type="project" value="InterPro"/>
</dbReference>
<dbReference type="PANTHER" id="PTHR43421">
    <property type="entry name" value="METALLOPROTEASE PMBA"/>
    <property type="match status" value="1"/>
</dbReference>
<dbReference type="Pfam" id="PF19290">
    <property type="entry name" value="PmbA_TldD_2nd"/>
    <property type="match status" value="1"/>
</dbReference>
<dbReference type="BioCyc" id="AURANTIMONAS:SI859A1_00432-MONOMER"/>
<feature type="domain" description="Metalloprotease TldD/E central" evidence="4">
    <location>
        <begin position="122"/>
        <end position="224"/>
    </location>
</feature>
<reference evidence="5 6" key="1">
    <citation type="journal article" date="2008" name="Appl. Environ. Microbiol.">
        <title>Genomic insights into Mn(II) oxidation by the marine alphaproteobacterium Aurantimonas sp. strain SI85-9A1.</title>
        <authorList>
            <person name="Dick G.J."/>
            <person name="Podell S."/>
            <person name="Johnson H.A."/>
            <person name="Rivera-Espinoza Y."/>
            <person name="Bernier-Latmani R."/>
            <person name="McCarthy J.K."/>
            <person name="Torpey J.W."/>
            <person name="Clement B.G."/>
            <person name="Gaasterland T."/>
            <person name="Tebo B.M."/>
        </authorList>
    </citation>
    <scope>NUCLEOTIDE SEQUENCE [LARGE SCALE GENOMIC DNA]</scope>
    <source>
        <strain evidence="5 6">SI85-9A1</strain>
    </source>
</reference>
<evidence type="ECO:0000259" key="2">
    <source>
        <dbReference type="Pfam" id="PF01523"/>
    </source>
</evidence>
<dbReference type="Gene3D" id="3.30.2290.10">
    <property type="entry name" value="PmbA/TldD superfamily"/>
    <property type="match status" value="1"/>
</dbReference>
<comment type="caution">
    <text evidence="5">The sequence shown here is derived from an EMBL/GenBank/DDBJ whole genome shotgun (WGS) entry which is preliminary data.</text>
</comment>
<dbReference type="AlphaFoldDB" id="Q1YH07"/>
<evidence type="ECO:0000256" key="1">
    <source>
        <dbReference type="ARBA" id="ARBA00005836"/>
    </source>
</evidence>
<dbReference type="GO" id="GO:0005829">
    <property type="term" value="C:cytosol"/>
    <property type="evidence" value="ECO:0007669"/>
    <property type="project" value="TreeGrafter"/>
</dbReference>
<keyword evidence="6" id="KW-1185">Reference proteome</keyword>
<dbReference type="Pfam" id="PF01523">
    <property type="entry name" value="PmbA_TldD_1st"/>
    <property type="match status" value="1"/>
</dbReference>
<evidence type="ECO:0000313" key="5">
    <source>
        <dbReference type="EMBL" id="EAS49772.1"/>
    </source>
</evidence>
<dbReference type="RefSeq" id="WP_009208311.1">
    <property type="nucleotide sequence ID" value="NZ_BBWP01000034.1"/>
</dbReference>
<evidence type="ECO:0000313" key="6">
    <source>
        <dbReference type="Proteomes" id="UP000000321"/>
    </source>
</evidence>
<dbReference type="SUPFAM" id="SSF111283">
    <property type="entry name" value="Putative modulator of DNA gyrase, PmbA/TldD"/>
    <property type="match status" value="1"/>
</dbReference>
<feature type="domain" description="Metalloprotease TldD/E C-terminal" evidence="3">
    <location>
        <begin position="231"/>
        <end position="446"/>
    </location>
</feature>
<dbReference type="InterPro" id="IPR045569">
    <property type="entry name" value="Metalloprtase-TldD/E_C"/>
</dbReference>
<evidence type="ECO:0000259" key="3">
    <source>
        <dbReference type="Pfam" id="PF19289"/>
    </source>
</evidence>
<gene>
    <name evidence="5" type="ORF">SI859A1_00432</name>
</gene>
<feature type="domain" description="Metalloprotease TldD/E N-terminal" evidence="2">
    <location>
        <begin position="27"/>
        <end position="89"/>
    </location>
</feature>
<comment type="similarity">
    <text evidence="1">Belongs to the peptidase U62 family.</text>
</comment>
<dbReference type="Proteomes" id="UP000000321">
    <property type="component" value="Unassembled WGS sequence"/>
</dbReference>
<evidence type="ECO:0000259" key="4">
    <source>
        <dbReference type="Pfam" id="PF19290"/>
    </source>
</evidence>
<dbReference type="HOGENOM" id="CLU_026425_0_0_5"/>
<dbReference type="GO" id="GO:0008237">
    <property type="term" value="F:metallopeptidase activity"/>
    <property type="evidence" value="ECO:0007669"/>
    <property type="project" value="InterPro"/>
</dbReference>
<dbReference type="InterPro" id="IPR047657">
    <property type="entry name" value="PmbA"/>
</dbReference>
<dbReference type="Pfam" id="PF19289">
    <property type="entry name" value="PmbA_TldD_3rd"/>
    <property type="match status" value="1"/>
</dbReference>
<name>Q1YH07_AURMS</name>
<dbReference type="InterPro" id="IPR045570">
    <property type="entry name" value="Metalloprtase-TldD/E_cen_dom"/>
</dbReference>
<dbReference type="EMBL" id="AAPJ01000004">
    <property type="protein sequence ID" value="EAS49772.1"/>
    <property type="molecule type" value="Genomic_DNA"/>
</dbReference>
<dbReference type="InterPro" id="IPR002510">
    <property type="entry name" value="Metalloprtase-TldD/E_N"/>
</dbReference>
<dbReference type="PANTHER" id="PTHR43421:SF1">
    <property type="entry name" value="METALLOPROTEASE PMBA"/>
    <property type="match status" value="1"/>
</dbReference>
<dbReference type="InterPro" id="IPR036059">
    <property type="entry name" value="TldD/PmbA_sf"/>
</dbReference>
<organism evidence="5 6">
    <name type="scientific">Aurantimonas manganoxydans (strain ATCC BAA-1229 / DSM 21871 / SI85-9A1)</name>
    <dbReference type="NCBI Taxonomy" id="287752"/>
    <lineage>
        <taxon>Bacteria</taxon>
        <taxon>Pseudomonadati</taxon>
        <taxon>Pseudomonadota</taxon>
        <taxon>Alphaproteobacteria</taxon>
        <taxon>Hyphomicrobiales</taxon>
        <taxon>Aurantimonadaceae</taxon>
        <taxon>Aurantimonas</taxon>
    </lineage>
</organism>